<name>A0AAW0Q9J5_9PEZI</name>
<keyword evidence="2" id="KW-0472">Membrane</keyword>
<dbReference type="AlphaFoldDB" id="A0AAW0Q9J5"/>
<keyword evidence="4" id="KW-1185">Reference proteome</keyword>
<accession>A0AAW0Q9J5</accession>
<reference evidence="3 4" key="1">
    <citation type="submission" date="2023-01" db="EMBL/GenBank/DDBJ databases">
        <title>Analysis of 21 Apiospora genomes using comparative genomics revels a genus with tremendous synthesis potential of carbohydrate active enzymes and secondary metabolites.</title>
        <authorList>
            <person name="Sorensen T."/>
        </authorList>
    </citation>
    <scope>NUCLEOTIDE SEQUENCE [LARGE SCALE GENOMIC DNA]</scope>
    <source>
        <strain evidence="3 4">CBS 117206</strain>
    </source>
</reference>
<evidence type="ECO:0000313" key="4">
    <source>
        <dbReference type="Proteomes" id="UP001392437"/>
    </source>
</evidence>
<proteinExistence type="predicted"/>
<evidence type="ECO:0008006" key="5">
    <source>
        <dbReference type="Google" id="ProtNLM"/>
    </source>
</evidence>
<evidence type="ECO:0000313" key="3">
    <source>
        <dbReference type="EMBL" id="KAK8099880.1"/>
    </source>
</evidence>
<protein>
    <recommendedName>
        <fullName evidence="5">SMODS and SLOG-associating 2TM effector domain-containing protein</fullName>
    </recommendedName>
</protein>
<organism evidence="3 4">
    <name type="scientific">Apiospora kogelbergensis</name>
    <dbReference type="NCBI Taxonomy" id="1337665"/>
    <lineage>
        <taxon>Eukaryota</taxon>
        <taxon>Fungi</taxon>
        <taxon>Dikarya</taxon>
        <taxon>Ascomycota</taxon>
        <taxon>Pezizomycotina</taxon>
        <taxon>Sordariomycetes</taxon>
        <taxon>Xylariomycetidae</taxon>
        <taxon>Amphisphaeriales</taxon>
        <taxon>Apiosporaceae</taxon>
        <taxon>Apiospora</taxon>
    </lineage>
</organism>
<feature type="transmembrane region" description="Helical" evidence="2">
    <location>
        <begin position="232"/>
        <end position="251"/>
    </location>
</feature>
<feature type="compositionally biased region" description="Basic and acidic residues" evidence="1">
    <location>
        <begin position="424"/>
        <end position="457"/>
    </location>
</feature>
<feature type="transmembrane region" description="Helical" evidence="2">
    <location>
        <begin position="263"/>
        <end position="289"/>
    </location>
</feature>
<dbReference type="EMBL" id="JAQQWP010000009">
    <property type="protein sequence ID" value="KAK8099880.1"/>
    <property type="molecule type" value="Genomic_DNA"/>
</dbReference>
<feature type="transmembrane region" description="Helical" evidence="2">
    <location>
        <begin position="43"/>
        <end position="63"/>
    </location>
</feature>
<keyword evidence="2" id="KW-0812">Transmembrane</keyword>
<feature type="region of interest" description="Disordered" evidence="1">
    <location>
        <begin position="423"/>
        <end position="459"/>
    </location>
</feature>
<feature type="transmembrane region" description="Helical" evidence="2">
    <location>
        <begin position="12"/>
        <end position="31"/>
    </location>
</feature>
<dbReference type="Proteomes" id="UP001392437">
    <property type="component" value="Unassembled WGS sequence"/>
</dbReference>
<comment type="caution">
    <text evidence="3">The sequence shown here is derived from an EMBL/GenBank/DDBJ whole genome shotgun (WGS) entry which is preliminary data.</text>
</comment>
<gene>
    <name evidence="3" type="ORF">PG999_010254</name>
</gene>
<evidence type="ECO:0000256" key="2">
    <source>
        <dbReference type="SAM" id="Phobius"/>
    </source>
</evidence>
<keyword evidence="2" id="KW-1133">Transmembrane helix</keyword>
<sequence length="483" mass="54868">MKQLVQLTIWEAVSFWLACIMVFNTVVYNGFTTGHRSSDGNLRLFLVATYALFQLLFSGYASYLHRKTYGCVVEQACWVVLTKLFVFANLLEHDWWLKQHLDWIGGETDLSNYDQERPEFDDNGNRIRYQDRGLILRRFRMVLLGEWHIAETLGSVFTDCNPQVETRTLVIPQDQQAEDMARDVSSLDNDGKAYFKNVQLGESAIEKTIKSTRESEMKNLEKALETGLEKTLVHVGILLGIILSTGIAPYTSVEFEKSSAVQLGSYALLLAVATGLTALLSSVTSIISAQESLELLARLQRHLIHNTDFDKHFEPYSNLRDIMLAAFGDGIRPPRNMSFTEILRNTNGLRRWGCIFFGRGLAFLPSKVQVRRGRQAHWSHPLRNRATGPIRFSTDGDILKYKKDAVIESVRFDFGDSFLDSTSDDDHRHHEGVQTEGSSEHPVRGNDEPHEIADIKPRKATSLKDFQNLQVVKTETTGRRSSF</sequence>
<evidence type="ECO:0000256" key="1">
    <source>
        <dbReference type="SAM" id="MobiDB-lite"/>
    </source>
</evidence>